<feature type="chain" id="PRO_5010713265" evidence="1">
    <location>
        <begin position="21"/>
        <end position="68"/>
    </location>
</feature>
<feature type="signal peptide" evidence="1">
    <location>
        <begin position="1"/>
        <end position="20"/>
    </location>
</feature>
<sequence length="68" mass="6928">MKVFNIVLVAIFAAITIAAAVADPEAALADSIIEKRCKATGNACTLGTQCCNGACVATGVNKFAKHCN</sequence>
<organism evidence="2 3">
    <name type="scientific">Penicillium antarcticum</name>
    <dbReference type="NCBI Taxonomy" id="416450"/>
    <lineage>
        <taxon>Eukaryota</taxon>
        <taxon>Fungi</taxon>
        <taxon>Dikarya</taxon>
        <taxon>Ascomycota</taxon>
        <taxon>Pezizomycotina</taxon>
        <taxon>Eurotiomycetes</taxon>
        <taxon>Eurotiomycetidae</taxon>
        <taxon>Eurotiales</taxon>
        <taxon>Aspergillaceae</taxon>
        <taxon>Penicillium</taxon>
    </lineage>
</organism>
<evidence type="ECO:0000256" key="1">
    <source>
        <dbReference type="SAM" id="SignalP"/>
    </source>
</evidence>
<dbReference type="EMBL" id="MDYN01000062">
    <property type="protein sequence ID" value="OQD79096.1"/>
    <property type="molecule type" value="Genomic_DNA"/>
</dbReference>
<proteinExistence type="predicted"/>
<reference evidence="3" key="1">
    <citation type="journal article" date="2017" name="Nat. Microbiol.">
        <title>Global analysis of biosynthetic gene clusters reveals vast potential of secondary metabolite production in Penicillium species.</title>
        <authorList>
            <person name="Nielsen J.C."/>
            <person name="Grijseels S."/>
            <person name="Prigent S."/>
            <person name="Ji B."/>
            <person name="Dainat J."/>
            <person name="Nielsen K.F."/>
            <person name="Frisvad J.C."/>
            <person name="Workman M."/>
            <person name="Nielsen J."/>
        </authorList>
    </citation>
    <scope>NUCLEOTIDE SEQUENCE [LARGE SCALE GENOMIC DNA]</scope>
    <source>
        <strain evidence="3">IBT 31811</strain>
    </source>
</reference>
<comment type="caution">
    <text evidence="2">The sequence shown here is derived from an EMBL/GenBank/DDBJ whole genome shotgun (WGS) entry which is preliminary data.</text>
</comment>
<accession>A0A1V6PRD7</accession>
<protein>
    <submittedName>
        <fullName evidence="2">Uncharacterized protein</fullName>
    </submittedName>
</protein>
<dbReference type="AlphaFoldDB" id="A0A1V6PRD7"/>
<name>A0A1V6PRD7_9EURO</name>
<evidence type="ECO:0000313" key="3">
    <source>
        <dbReference type="Proteomes" id="UP000191672"/>
    </source>
</evidence>
<keyword evidence="3" id="KW-1185">Reference proteome</keyword>
<dbReference type="OrthoDB" id="4360081at2759"/>
<evidence type="ECO:0000313" key="2">
    <source>
        <dbReference type="EMBL" id="OQD79096.1"/>
    </source>
</evidence>
<dbReference type="Proteomes" id="UP000191672">
    <property type="component" value="Unassembled WGS sequence"/>
</dbReference>
<gene>
    <name evidence="2" type="ORF">PENANT_c062G00148</name>
</gene>
<keyword evidence="1" id="KW-0732">Signal</keyword>